<dbReference type="RefSeq" id="WP_275823231.1">
    <property type="nucleotide sequence ID" value="NZ_BAAANM010000055.1"/>
</dbReference>
<sequence length="62" mass="7113">MTKGFTVKFQENALPRQAVLWQATYWGPKHKTCSPWIRTTGQVYAAVYGKAHADVQVWVYTP</sequence>
<protein>
    <submittedName>
        <fullName evidence="1">Uncharacterized protein</fullName>
    </submittedName>
</protein>
<accession>A0ABT5ZCE2</accession>
<evidence type="ECO:0000313" key="2">
    <source>
        <dbReference type="Proteomes" id="UP001220022"/>
    </source>
</evidence>
<name>A0ABT5ZCE2_9ACTN</name>
<proteinExistence type="predicted"/>
<organism evidence="1 2">
    <name type="scientific">Streptantibioticus ferralitis</name>
    <dbReference type="NCBI Taxonomy" id="236510"/>
    <lineage>
        <taxon>Bacteria</taxon>
        <taxon>Bacillati</taxon>
        <taxon>Actinomycetota</taxon>
        <taxon>Actinomycetes</taxon>
        <taxon>Kitasatosporales</taxon>
        <taxon>Streptomycetaceae</taxon>
        <taxon>Streptantibioticus</taxon>
    </lineage>
</organism>
<reference evidence="1 2" key="1">
    <citation type="submission" date="2023-03" db="EMBL/GenBank/DDBJ databases">
        <title>Draft genome sequence of type strain Streptomyces ferralitis JCM 14344.</title>
        <authorList>
            <person name="Klaysubun C."/>
            <person name="Duangmal K."/>
        </authorList>
    </citation>
    <scope>NUCLEOTIDE SEQUENCE [LARGE SCALE GENOMIC DNA]</scope>
    <source>
        <strain evidence="1 2">JCM 14344</strain>
    </source>
</reference>
<comment type="caution">
    <text evidence="1">The sequence shown here is derived from an EMBL/GenBank/DDBJ whole genome shotgun (WGS) entry which is preliminary data.</text>
</comment>
<gene>
    <name evidence="1" type="ORF">P2L57_39140</name>
</gene>
<dbReference type="Proteomes" id="UP001220022">
    <property type="component" value="Unassembled WGS sequence"/>
</dbReference>
<evidence type="ECO:0000313" key="1">
    <source>
        <dbReference type="EMBL" id="MDF2261517.1"/>
    </source>
</evidence>
<dbReference type="EMBL" id="JARHTQ010000062">
    <property type="protein sequence ID" value="MDF2261517.1"/>
    <property type="molecule type" value="Genomic_DNA"/>
</dbReference>
<keyword evidence="2" id="KW-1185">Reference proteome</keyword>